<feature type="compositionally biased region" description="Acidic residues" evidence="9">
    <location>
        <begin position="234"/>
        <end position="249"/>
    </location>
</feature>
<evidence type="ECO:0000256" key="7">
    <source>
        <dbReference type="ARBA" id="ARBA00023180"/>
    </source>
</evidence>
<organism evidence="12 13">
    <name type="scientific">Staurois parvus</name>
    <dbReference type="NCBI Taxonomy" id="386267"/>
    <lineage>
        <taxon>Eukaryota</taxon>
        <taxon>Metazoa</taxon>
        <taxon>Chordata</taxon>
        <taxon>Craniata</taxon>
        <taxon>Vertebrata</taxon>
        <taxon>Euteleostomi</taxon>
        <taxon>Amphibia</taxon>
        <taxon>Batrachia</taxon>
        <taxon>Anura</taxon>
        <taxon>Neobatrachia</taxon>
        <taxon>Ranoidea</taxon>
        <taxon>Ranidae</taxon>
        <taxon>Staurois</taxon>
    </lineage>
</organism>
<sequence length="448" mass="50450">MGRKEGLSGSSFFTWFMVIALLGVWTSVAVVWFELVDYEDVLAKAKDFHYNLSEVLQGKLEAYDTDGDGDFDIEDAKVLLGLKDREVAKRESKDSETDSGTTSESISDQDLEDIGNDDLESDLLDGGISDQDLEDVGNDDLESDLLDEDISDLEEALDDHEAHQAEDDEVSEFNLEDAVEPSVHKSLNAEPANDEPEEAELVTEEQADIKEEIETEEQVFVKERVEAVDQEPPASEDDDDDDDDDDVEDLPLTHEGEAEEQEPEEERQEADEEPVVEDPELEADTPDLEADEEPVYEEDEVEEVAAEPLAAEIAEEIPEPVDEEIPENEELEVAGETEAEPQDEYEDHQDEAEVPEYQQQEEVEVVEEPVIEEQAEEDVVPFEALELTPEEIDELLTKTQDEKLYEEHQVKESPEESDRPSNHAAEQNTVTSEEPHEDHAGKQFISLN</sequence>
<evidence type="ECO:0000313" key="13">
    <source>
        <dbReference type="Proteomes" id="UP001162483"/>
    </source>
</evidence>
<feature type="compositionally biased region" description="Acidic residues" evidence="9">
    <location>
        <begin position="107"/>
        <end position="123"/>
    </location>
</feature>
<dbReference type="Proteomes" id="UP001162483">
    <property type="component" value="Unassembled WGS sequence"/>
</dbReference>
<proteinExistence type="predicted"/>
<keyword evidence="5 10" id="KW-0472">Membrane</keyword>
<feature type="region of interest" description="Disordered" evidence="9">
    <location>
        <begin position="154"/>
        <end position="448"/>
    </location>
</feature>
<feature type="compositionally biased region" description="Basic and acidic residues" evidence="9">
    <location>
        <begin position="395"/>
        <end position="421"/>
    </location>
</feature>
<gene>
    <name evidence="12" type="ORF">SPARVUS_LOCUS5025585</name>
</gene>
<feature type="transmembrane region" description="Helical" evidence="10">
    <location>
        <begin position="12"/>
        <end position="33"/>
    </location>
</feature>
<comment type="subcellular location">
    <subcellularLocation>
        <location evidence="8">Endomembrane system</location>
        <topology evidence="8">Single-pass membrane protein</topology>
    </subcellularLocation>
    <subcellularLocation>
        <location evidence="1">Membrane</location>
        <topology evidence="1">Single-pass type II membrane protein</topology>
    </subcellularLocation>
</comment>
<feature type="compositionally biased region" description="Acidic residues" evidence="9">
    <location>
        <begin position="192"/>
        <end position="206"/>
    </location>
</feature>
<evidence type="ECO:0000256" key="3">
    <source>
        <dbReference type="ARBA" id="ARBA00022692"/>
    </source>
</evidence>
<keyword evidence="2" id="KW-0597">Phosphoprotein</keyword>
<keyword evidence="3 10" id="KW-0812">Transmembrane</keyword>
<evidence type="ECO:0000256" key="8">
    <source>
        <dbReference type="ARBA" id="ARBA00037847"/>
    </source>
</evidence>
<evidence type="ECO:0000256" key="10">
    <source>
        <dbReference type="SAM" id="Phobius"/>
    </source>
</evidence>
<comment type="caution">
    <text evidence="12">The sequence shown here is derived from an EMBL/GenBank/DDBJ whole genome shotgun (WGS) entry which is preliminary data.</text>
</comment>
<protein>
    <recommendedName>
        <fullName evidence="11">Aspartyl beta-hydroxylase/Triadin domain-containing protein</fullName>
    </recommendedName>
</protein>
<feature type="domain" description="Aspartyl beta-hydroxylase/Triadin" evidence="11">
    <location>
        <begin position="2"/>
        <end position="81"/>
    </location>
</feature>
<name>A0ABN9CGC4_9NEOB</name>
<feature type="compositionally biased region" description="Acidic residues" evidence="9">
    <location>
        <begin position="313"/>
        <end position="380"/>
    </location>
</feature>
<evidence type="ECO:0000259" key="11">
    <source>
        <dbReference type="Pfam" id="PF05279"/>
    </source>
</evidence>
<dbReference type="Pfam" id="PF05279">
    <property type="entry name" value="Asp-B-Hydro_N"/>
    <property type="match status" value="1"/>
</dbReference>
<evidence type="ECO:0000256" key="5">
    <source>
        <dbReference type="ARBA" id="ARBA00023136"/>
    </source>
</evidence>
<keyword evidence="13" id="KW-1185">Reference proteome</keyword>
<dbReference type="InterPro" id="IPR007943">
    <property type="entry name" value="Asp-B-hydro/Triadin_dom"/>
</dbReference>
<keyword evidence="4 10" id="KW-1133">Transmembrane helix</keyword>
<feature type="compositionally biased region" description="Acidic residues" evidence="9">
    <location>
        <begin position="166"/>
        <end position="179"/>
    </location>
</feature>
<dbReference type="PANTHER" id="PTHR12366">
    <property type="entry name" value="ASPARTYL/ASPARAGINYL BETA-HYDROXYLASE"/>
    <property type="match status" value="1"/>
</dbReference>
<evidence type="ECO:0000256" key="1">
    <source>
        <dbReference type="ARBA" id="ARBA00004606"/>
    </source>
</evidence>
<feature type="region of interest" description="Disordered" evidence="9">
    <location>
        <begin position="89"/>
        <end position="139"/>
    </location>
</feature>
<evidence type="ECO:0000313" key="12">
    <source>
        <dbReference type="EMBL" id="CAI9559154.1"/>
    </source>
</evidence>
<evidence type="ECO:0000256" key="4">
    <source>
        <dbReference type="ARBA" id="ARBA00022989"/>
    </source>
</evidence>
<keyword evidence="6" id="KW-1015">Disulfide bond</keyword>
<evidence type="ECO:0000256" key="6">
    <source>
        <dbReference type="ARBA" id="ARBA00023157"/>
    </source>
</evidence>
<keyword evidence="7" id="KW-0325">Glycoprotein</keyword>
<reference evidence="12" key="1">
    <citation type="submission" date="2023-05" db="EMBL/GenBank/DDBJ databases">
        <authorList>
            <person name="Stuckert A."/>
        </authorList>
    </citation>
    <scope>NUCLEOTIDE SEQUENCE</scope>
</reference>
<dbReference type="PANTHER" id="PTHR12366:SF29">
    <property type="entry name" value="ASPARTYL BETA-HYDROXYLASE, ISOFORM L"/>
    <property type="match status" value="1"/>
</dbReference>
<feature type="compositionally biased region" description="Acidic residues" evidence="9">
    <location>
        <begin position="257"/>
        <end position="305"/>
    </location>
</feature>
<evidence type="ECO:0000256" key="9">
    <source>
        <dbReference type="SAM" id="MobiDB-lite"/>
    </source>
</evidence>
<dbReference type="EMBL" id="CATNWA010010021">
    <property type="protein sequence ID" value="CAI9559154.1"/>
    <property type="molecule type" value="Genomic_DNA"/>
</dbReference>
<dbReference type="InterPro" id="IPR039038">
    <property type="entry name" value="ASPH"/>
</dbReference>
<accession>A0ABN9CGC4</accession>
<evidence type="ECO:0000256" key="2">
    <source>
        <dbReference type="ARBA" id="ARBA00022553"/>
    </source>
</evidence>